<dbReference type="PROSITE" id="PS50166">
    <property type="entry name" value="IMPORTIN_B_NT"/>
    <property type="match status" value="1"/>
</dbReference>
<dbReference type="PANTHER" id="PTHR10997:SF8">
    <property type="entry name" value="EXPORTIN-2"/>
    <property type="match status" value="1"/>
</dbReference>
<dbReference type="InterPro" id="IPR013713">
    <property type="entry name" value="XPO2_central"/>
</dbReference>
<keyword evidence="7" id="KW-0539">Nucleus</keyword>
<dbReference type="Proteomes" id="UP000245783">
    <property type="component" value="Unassembled WGS sequence"/>
</dbReference>
<dbReference type="STRING" id="1522189.A0A316VSC0"/>
<dbReference type="AlphaFoldDB" id="A0A316VSC0"/>
<keyword evidence="10" id="KW-1185">Reference proteome</keyword>
<evidence type="ECO:0000256" key="2">
    <source>
        <dbReference type="ARBA" id="ARBA00004496"/>
    </source>
</evidence>
<evidence type="ECO:0000256" key="1">
    <source>
        <dbReference type="ARBA" id="ARBA00004123"/>
    </source>
</evidence>
<protein>
    <submittedName>
        <fullName evidence="9">Putative importin-alpha export receptor</fullName>
    </submittedName>
</protein>
<keyword evidence="9" id="KW-0675">Receptor</keyword>
<dbReference type="EMBL" id="KZ819415">
    <property type="protein sequence ID" value="PWN40496.1"/>
    <property type="molecule type" value="Genomic_DNA"/>
</dbReference>
<dbReference type="GO" id="GO:0031267">
    <property type="term" value="F:small GTPase binding"/>
    <property type="evidence" value="ECO:0007669"/>
    <property type="project" value="InterPro"/>
</dbReference>
<sequence>MASLSGNLGQLAALFSQTLNPSTRREAEQNLTDLESNRDANLPALLLDLIASPGATPPVRLAAAVKLKNICRRAWAEEDDADLAEPELVQGEAREALKTRLVPLLGQLSSDVNVANAPGVASLRIQLSECVALIAARDFPQQWPALLDELVGGLTLQPDSTALAAVLQTCHSIFRRWRAAFRSNVLYEDINLVLAKFAKPYLDLLQRTDAALQSATAGSAATLGFTLVLVLQIYHDLSAQDLPPDFEENISSILPLLLRYLHPTSVDSGLYVTNQALAAPLEGDPDDASPAPGQKARAEICAIAELYAQRYLDVFETFVPQYVKAVWEMLGQAGRGEKSDLLVTRAISFLSTVVRMPSQRATFEAEATLEAFIQAIILPNISLREQDEEMFEDEPIEWVRREFATVGIEGGDNDTRRKSATTFTKALLEVFPQQITAIILRYINQYLQEYAAAPQEKWRGKDTAVYLLSSIASTGGTSQGASSMNALVNVVQWFSDNVFGDLQADSDSVHPILQVDAIKYLHTFRQQLTKEQLLSVLPLLVRHLESQNYVTCSYAAITIERVLFLKQQSGPETGKLLFSSEDVQPFAESILMALYRNILGATTPEKMAENDYLMKCVMRVILTCRERLAPFYQPILESLNSILTEISKNPSNPKFSQYTFESIAALIRYVAAADSNSIATFESTLSRPFSTILQGDVAEFAPYVFQILAQMLELHKSTDGSLPEIYTGLLPSLLTPTLWASRGNVPALVRLLQAYLDRGSAQIVAEGRVGAMLGIYQQLIASKINDEHGFALLNSLFENLQKEQMNQYRAAVLTLMLNRLQTNKTEKFSRVFVEFLARWACVQQDGYPSYVIQSFDAVQPGLFPQIVDGIVVGELAKIPQRTKRLVAVGFSRLLTESAEFLHSPNANAWPNLLSGILRVLQDRSIASTGDSSSAAAAEEIFAQDWEETGFQASFSVIVSSAPPNRDWTSFANAEPVEYLSRGIAIASKAVPGVVPQLLSRTNAELRQPLEAYIAQSGLSVS</sequence>
<evidence type="ECO:0000256" key="3">
    <source>
        <dbReference type="ARBA" id="ARBA00008669"/>
    </source>
</evidence>
<dbReference type="InterPro" id="IPR001494">
    <property type="entry name" value="Importin-beta_N"/>
</dbReference>
<comment type="similarity">
    <text evidence="3">Belongs to the XPO2/CSE1 family.</text>
</comment>
<dbReference type="InParanoid" id="A0A316VSC0"/>
<dbReference type="InterPro" id="IPR011989">
    <property type="entry name" value="ARM-like"/>
</dbReference>
<gene>
    <name evidence="9" type="ORF">IE81DRAFT_325496</name>
</gene>
<evidence type="ECO:0000256" key="6">
    <source>
        <dbReference type="ARBA" id="ARBA00022927"/>
    </source>
</evidence>
<dbReference type="InterPro" id="IPR005043">
    <property type="entry name" value="XPO2_C"/>
</dbReference>
<dbReference type="InterPro" id="IPR016024">
    <property type="entry name" value="ARM-type_fold"/>
</dbReference>
<dbReference type="SUPFAM" id="SSF48371">
    <property type="entry name" value="ARM repeat"/>
    <property type="match status" value="1"/>
</dbReference>
<comment type="subcellular location">
    <subcellularLocation>
        <location evidence="2">Cytoplasm</location>
    </subcellularLocation>
    <subcellularLocation>
        <location evidence="1">Nucleus</location>
    </subcellularLocation>
</comment>
<dbReference type="Pfam" id="PF03810">
    <property type="entry name" value="IBN_N"/>
    <property type="match status" value="1"/>
</dbReference>
<dbReference type="GeneID" id="37036402"/>
<keyword evidence="5" id="KW-0963">Cytoplasm</keyword>
<dbReference type="Pfam" id="PF08506">
    <property type="entry name" value="Cse1"/>
    <property type="match status" value="1"/>
</dbReference>
<dbReference type="RefSeq" id="XP_025367656.1">
    <property type="nucleotide sequence ID" value="XM_025514532.1"/>
</dbReference>
<proteinExistence type="inferred from homology"/>
<evidence type="ECO:0000256" key="7">
    <source>
        <dbReference type="ARBA" id="ARBA00023242"/>
    </source>
</evidence>
<dbReference type="GO" id="GO:0005829">
    <property type="term" value="C:cytosol"/>
    <property type="evidence" value="ECO:0007669"/>
    <property type="project" value="TreeGrafter"/>
</dbReference>
<evidence type="ECO:0000256" key="5">
    <source>
        <dbReference type="ARBA" id="ARBA00022490"/>
    </source>
</evidence>
<evidence type="ECO:0000256" key="4">
    <source>
        <dbReference type="ARBA" id="ARBA00022448"/>
    </source>
</evidence>
<accession>A0A316VSC0</accession>
<dbReference type="Gene3D" id="1.25.10.10">
    <property type="entry name" value="Leucine-rich Repeat Variant"/>
    <property type="match status" value="1"/>
</dbReference>
<evidence type="ECO:0000259" key="8">
    <source>
        <dbReference type="PROSITE" id="PS50166"/>
    </source>
</evidence>
<dbReference type="GO" id="GO:0005635">
    <property type="term" value="C:nuclear envelope"/>
    <property type="evidence" value="ECO:0007669"/>
    <property type="project" value="TreeGrafter"/>
</dbReference>
<reference evidence="9 10" key="1">
    <citation type="journal article" date="2018" name="Mol. Biol. Evol.">
        <title>Broad Genomic Sampling Reveals a Smut Pathogenic Ancestry of the Fungal Clade Ustilaginomycotina.</title>
        <authorList>
            <person name="Kijpornyongpan T."/>
            <person name="Mondo S.J."/>
            <person name="Barry K."/>
            <person name="Sandor L."/>
            <person name="Lee J."/>
            <person name="Lipzen A."/>
            <person name="Pangilinan J."/>
            <person name="LaButti K."/>
            <person name="Hainaut M."/>
            <person name="Henrissat B."/>
            <person name="Grigoriev I.V."/>
            <person name="Spatafora J.W."/>
            <person name="Aime M.C."/>
        </authorList>
    </citation>
    <scope>NUCLEOTIDE SEQUENCE [LARGE SCALE GENOMIC DNA]</scope>
    <source>
        <strain evidence="9 10">MCA 4658</strain>
    </source>
</reference>
<keyword evidence="6" id="KW-0653">Protein transport</keyword>
<dbReference type="GO" id="GO:0006611">
    <property type="term" value="P:protein export from nucleus"/>
    <property type="evidence" value="ECO:0007669"/>
    <property type="project" value="TreeGrafter"/>
</dbReference>
<keyword evidence="4" id="KW-0813">Transport</keyword>
<dbReference type="Pfam" id="PF03378">
    <property type="entry name" value="CAS_CSE1"/>
    <property type="match status" value="1"/>
</dbReference>
<evidence type="ECO:0000313" key="10">
    <source>
        <dbReference type="Proteomes" id="UP000245783"/>
    </source>
</evidence>
<feature type="domain" description="Importin N-terminal" evidence="8">
    <location>
        <begin position="27"/>
        <end position="107"/>
    </location>
</feature>
<evidence type="ECO:0000313" key="9">
    <source>
        <dbReference type="EMBL" id="PWN40496.1"/>
    </source>
</evidence>
<dbReference type="PANTHER" id="PTHR10997">
    <property type="entry name" value="IMPORTIN-7, 8, 11"/>
    <property type="match status" value="1"/>
</dbReference>
<dbReference type="SMART" id="SM00913">
    <property type="entry name" value="IBN_N"/>
    <property type="match status" value="1"/>
</dbReference>
<name>A0A316VSC0_9BASI</name>
<dbReference type="GO" id="GO:0006606">
    <property type="term" value="P:protein import into nucleus"/>
    <property type="evidence" value="ECO:0007669"/>
    <property type="project" value="TreeGrafter"/>
</dbReference>
<organism evidence="9 10">
    <name type="scientific">Ceraceosorus guamensis</name>
    <dbReference type="NCBI Taxonomy" id="1522189"/>
    <lineage>
        <taxon>Eukaryota</taxon>
        <taxon>Fungi</taxon>
        <taxon>Dikarya</taxon>
        <taxon>Basidiomycota</taxon>
        <taxon>Ustilaginomycotina</taxon>
        <taxon>Exobasidiomycetes</taxon>
        <taxon>Ceraceosorales</taxon>
        <taxon>Ceraceosoraceae</taxon>
        <taxon>Ceraceosorus</taxon>
    </lineage>
</organism>
<dbReference type="FunCoup" id="A0A316VSC0">
    <property type="interactions" value="741"/>
</dbReference>
<dbReference type="OrthoDB" id="3268246at2759"/>
<dbReference type="GO" id="GO:0005049">
    <property type="term" value="F:nuclear export signal receptor activity"/>
    <property type="evidence" value="ECO:0007669"/>
    <property type="project" value="TreeGrafter"/>
</dbReference>